<keyword evidence="1" id="KW-0863">Zinc-finger</keyword>
<feature type="non-terminal residue" evidence="3">
    <location>
        <position position="1"/>
    </location>
</feature>
<keyword evidence="1" id="KW-0479">Metal-binding</keyword>
<evidence type="ECO:0000259" key="2">
    <source>
        <dbReference type="PROSITE" id="PS50966"/>
    </source>
</evidence>
<organism evidence="3">
    <name type="scientific">Glycine soja</name>
    <name type="common">Wild soybean</name>
    <dbReference type="NCBI Taxonomy" id="3848"/>
    <lineage>
        <taxon>Eukaryota</taxon>
        <taxon>Viridiplantae</taxon>
        <taxon>Streptophyta</taxon>
        <taxon>Embryophyta</taxon>
        <taxon>Tracheophyta</taxon>
        <taxon>Spermatophyta</taxon>
        <taxon>Magnoliopsida</taxon>
        <taxon>eudicotyledons</taxon>
        <taxon>Gunneridae</taxon>
        <taxon>Pentapetalae</taxon>
        <taxon>rosids</taxon>
        <taxon>fabids</taxon>
        <taxon>Fabales</taxon>
        <taxon>Fabaceae</taxon>
        <taxon>Papilionoideae</taxon>
        <taxon>50 kb inversion clade</taxon>
        <taxon>NPAAA clade</taxon>
        <taxon>indigoferoid/millettioid clade</taxon>
        <taxon>Phaseoleae</taxon>
        <taxon>Glycine</taxon>
        <taxon>Glycine subgen. Soja</taxon>
    </lineage>
</organism>
<sequence>GHMTTNLVESINLVLKKSRNMLIGALVKPTFVRCNALFNKKGREVTAILASRQVYKEVQNKIIEDALRKENTHNFIEFDLHNTRFLVQETTNLREVQLTGDFKVKLDERWCDCDKFQKLHMPCSHVVATCKHTHHGHNNYIHPMYRLESVCNIYKTLFGELRSETYW</sequence>
<dbReference type="PROSITE" id="PS50966">
    <property type="entry name" value="ZF_SWIM"/>
    <property type="match status" value="1"/>
</dbReference>
<keyword evidence="1" id="KW-0862">Zinc</keyword>
<evidence type="ECO:0000256" key="1">
    <source>
        <dbReference type="PROSITE-ProRule" id="PRU00325"/>
    </source>
</evidence>
<name>A0A0B2QHU2_GLYSO</name>
<dbReference type="Pfam" id="PF04434">
    <property type="entry name" value="SWIM"/>
    <property type="match status" value="1"/>
</dbReference>
<dbReference type="GO" id="GO:0008270">
    <property type="term" value="F:zinc ion binding"/>
    <property type="evidence" value="ECO:0007669"/>
    <property type="project" value="UniProtKB-KW"/>
</dbReference>
<accession>A0A0B2QHU2</accession>
<proteinExistence type="predicted"/>
<dbReference type="AlphaFoldDB" id="A0A0B2QHU2"/>
<dbReference type="InterPro" id="IPR007527">
    <property type="entry name" value="Znf_SWIM"/>
</dbReference>
<dbReference type="Proteomes" id="UP000053555">
    <property type="component" value="Unassembled WGS sequence"/>
</dbReference>
<protein>
    <recommendedName>
        <fullName evidence="2">SWIM-type domain-containing protein</fullName>
    </recommendedName>
</protein>
<evidence type="ECO:0000313" key="3">
    <source>
        <dbReference type="EMBL" id="KHN19764.1"/>
    </source>
</evidence>
<dbReference type="EMBL" id="KN658722">
    <property type="protein sequence ID" value="KHN19764.1"/>
    <property type="molecule type" value="Genomic_DNA"/>
</dbReference>
<feature type="non-terminal residue" evidence="3">
    <location>
        <position position="167"/>
    </location>
</feature>
<reference evidence="3" key="1">
    <citation type="submission" date="2014-07" db="EMBL/GenBank/DDBJ databases">
        <title>Identification of a novel salt tolerance gene in wild soybean by whole-genome sequencing.</title>
        <authorList>
            <person name="Lam H.-M."/>
            <person name="Qi X."/>
            <person name="Li M.-W."/>
            <person name="Liu X."/>
            <person name="Xie M."/>
            <person name="Ni M."/>
            <person name="Xu X."/>
        </authorList>
    </citation>
    <scope>NUCLEOTIDE SEQUENCE [LARGE SCALE GENOMIC DNA]</scope>
    <source>
        <tissue evidence="3">Root</tissue>
    </source>
</reference>
<gene>
    <name evidence="3" type="ORF">glysoja_024865</name>
</gene>
<feature type="domain" description="SWIM-type" evidence="2">
    <location>
        <begin position="102"/>
        <end position="134"/>
    </location>
</feature>